<comment type="miscellaneous">
    <text evidence="16">The active site is a redox-active disulfide bond.</text>
</comment>
<feature type="binding site" evidence="14">
    <location>
        <begin position="315"/>
        <end position="318"/>
    </location>
    <ligand>
        <name>FAD</name>
        <dbReference type="ChEBI" id="CHEBI:57692"/>
    </ligand>
</feature>
<dbReference type="FunFam" id="3.30.390.30:FF:000001">
    <property type="entry name" value="Dihydrolipoyl dehydrogenase"/>
    <property type="match status" value="1"/>
</dbReference>
<evidence type="ECO:0000256" key="5">
    <source>
        <dbReference type="ARBA" id="ARBA00022490"/>
    </source>
</evidence>
<dbReference type="OrthoDB" id="230580at2"/>
<evidence type="ECO:0000259" key="18">
    <source>
        <dbReference type="Pfam" id="PF07992"/>
    </source>
</evidence>
<evidence type="ECO:0000313" key="19">
    <source>
        <dbReference type="EMBL" id="QDS96456.1"/>
    </source>
</evidence>
<evidence type="ECO:0000256" key="9">
    <source>
        <dbReference type="ARBA" id="ARBA00023027"/>
    </source>
</evidence>
<dbReference type="Proteomes" id="UP000320672">
    <property type="component" value="Chromosome"/>
</dbReference>
<dbReference type="InterPro" id="IPR036188">
    <property type="entry name" value="FAD/NAD-bd_sf"/>
</dbReference>
<dbReference type="PIRSF" id="PIRSF000350">
    <property type="entry name" value="Mercury_reductase_MerA"/>
    <property type="match status" value="1"/>
</dbReference>
<dbReference type="InterPro" id="IPR016156">
    <property type="entry name" value="FAD/NAD-linked_Rdtase_dimer_sf"/>
</dbReference>
<dbReference type="PANTHER" id="PTHR22912:SF224">
    <property type="entry name" value="DIHYDROLIPOYL DEHYDROGENASE"/>
    <property type="match status" value="1"/>
</dbReference>
<dbReference type="EC" id="1.8.1.4" evidence="3 16"/>
<evidence type="ECO:0000256" key="15">
    <source>
        <dbReference type="PIRSR" id="PIRSR000350-4"/>
    </source>
</evidence>
<dbReference type="RefSeq" id="WP_145354599.1">
    <property type="nucleotide sequence ID" value="NZ_CP036262.1"/>
</dbReference>
<dbReference type="InterPro" id="IPR006258">
    <property type="entry name" value="Lipoamide_DH"/>
</dbReference>
<evidence type="ECO:0000256" key="1">
    <source>
        <dbReference type="ARBA" id="ARBA00004496"/>
    </source>
</evidence>
<keyword evidence="20" id="KW-1185">Reference proteome</keyword>
<dbReference type="PRINTS" id="PR00368">
    <property type="entry name" value="FADPNR"/>
</dbReference>
<dbReference type="SUPFAM" id="SSF51905">
    <property type="entry name" value="FAD/NAD(P)-binding domain"/>
    <property type="match status" value="1"/>
</dbReference>
<comment type="cofactor">
    <cofactor evidence="14 16">
        <name>FAD</name>
        <dbReference type="ChEBI" id="CHEBI:57692"/>
    </cofactor>
    <text evidence="14 16">Binds 1 FAD per subunit.</text>
</comment>
<feature type="binding site" evidence="14">
    <location>
        <position position="117"/>
    </location>
    <ligand>
        <name>FAD</name>
        <dbReference type="ChEBI" id="CHEBI:57692"/>
    </ligand>
</feature>
<dbReference type="Gene3D" id="3.50.50.60">
    <property type="entry name" value="FAD/NAD(P)-binding domain"/>
    <property type="match status" value="2"/>
</dbReference>
<feature type="binding site" evidence="14">
    <location>
        <position position="204"/>
    </location>
    <ligand>
        <name>NAD(+)</name>
        <dbReference type="ChEBI" id="CHEBI:57540"/>
    </ligand>
</feature>
<evidence type="ECO:0000313" key="20">
    <source>
        <dbReference type="Proteomes" id="UP000320672"/>
    </source>
</evidence>
<feature type="binding site" evidence="14">
    <location>
        <position position="309"/>
    </location>
    <ligand>
        <name>FAD</name>
        <dbReference type="ChEBI" id="CHEBI:57692"/>
    </ligand>
</feature>
<dbReference type="InterPro" id="IPR012999">
    <property type="entry name" value="Pyr_OxRdtase_I_AS"/>
</dbReference>
<sequence>MASDRFDLVVLGGGPAGYVAAIRAAQLGLRVACIDENAQLGGTCLRVGCIPSKALLESSHLYHEAQHQFAEHGVNLSGVDLDLSQMMNRKEKIVDTLTGGIGMLFKKNKITDIRGRGKMLDAHTIEVTGDQPQTIQADKVLLALGSRPAGLRGIEEDGEWIGNSTTALSFKEVPKRLVVIGGGYIGLELGSVWNRLGSEVVVLEATDRILMGIDSEIAKIAHRTFQKQGLQFHTKTFVQSAKRVNDSCVVEIKDGDPIECDRVLLSTGRVPTTENVGLDAAGVSTDERGFLTVNHNFQTSVDNVYAIGDCIGGAMLAHKAMEEGIVCVERMTGISSHVNYDVIPAVVYTHPEISMVGQTEDALKEAGTAYRKGIGHFGANGRARTLGEPDGRVKILADEQTDRVLGVHIIGVSAGDLIAEAAAAMEFGASSEDIARTCHAHPTLSEALHEAALAVDKRAIHTA</sequence>
<evidence type="ECO:0000256" key="10">
    <source>
        <dbReference type="ARBA" id="ARBA00023157"/>
    </source>
</evidence>
<evidence type="ECO:0000256" key="13">
    <source>
        <dbReference type="PIRSR" id="PIRSR000350-2"/>
    </source>
</evidence>
<evidence type="ECO:0000256" key="16">
    <source>
        <dbReference type="RuleBase" id="RU003692"/>
    </source>
</evidence>
<reference evidence="19 20" key="1">
    <citation type="submission" date="2019-02" db="EMBL/GenBank/DDBJ databases">
        <title>Deep-cultivation of Planctomycetes and their phenomic and genomic characterization uncovers novel biology.</title>
        <authorList>
            <person name="Wiegand S."/>
            <person name="Jogler M."/>
            <person name="Boedeker C."/>
            <person name="Pinto D."/>
            <person name="Vollmers J."/>
            <person name="Rivas-Marin E."/>
            <person name="Kohn T."/>
            <person name="Peeters S.H."/>
            <person name="Heuer A."/>
            <person name="Rast P."/>
            <person name="Oberbeckmann S."/>
            <person name="Bunk B."/>
            <person name="Jeske O."/>
            <person name="Meyerdierks A."/>
            <person name="Storesund J.E."/>
            <person name="Kallscheuer N."/>
            <person name="Luecker S."/>
            <person name="Lage O.M."/>
            <person name="Pohl T."/>
            <person name="Merkel B.J."/>
            <person name="Hornburger P."/>
            <person name="Mueller R.-W."/>
            <person name="Bruemmer F."/>
            <person name="Labrenz M."/>
            <person name="Spormann A.M."/>
            <person name="Op den Camp H."/>
            <person name="Overmann J."/>
            <person name="Amann R."/>
            <person name="Jetten M.S.M."/>
            <person name="Mascher T."/>
            <person name="Medema M.H."/>
            <person name="Devos D.P."/>
            <person name="Kaster A.-K."/>
            <person name="Ovreas L."/>
            <person name="Rohde M."/>
            <person name="Galperin M.Y."/>
            <person name="Jogler C."/>
        </authorList>
    </citation>
    <scope>NUCLEOTIDE SEQUENCE [LARGE SCALE GENOMIC DNA]</scope>
    <source>
        <strain evidence="19 20">FF011L</strain>
    </source>
</reference>
<feature type="active site" description="Proton acceptor" evidence="13">
    <location>
        <position position="441"/>
    </location>
</feature>
<feature type="domain" description="Pyridine nucleotide-disulphide oxidoreductase dimerisation" evidence="17">
    <location>
        <begin position="343"/>
        <end position="452"/>
    </location>
</feature>
<dbReference type="GO" id="GO:0050660">
    <property type="term" value="F:flavin adenine dinucleotide binding"/>
    <property type="evidence" value="ECO:0007669"/>
    <property type="project" value="InterPro"/>
</dbReference>
<evidence type="ECO:0000256" key="3">
    <source>
        <dbReference type="ARBA" id="ARBA00012608"/>
    </source>
</evidence>
<keyword evidence="9 14" id="KW-0520">NAD</keyword>
<feature type="binding site" evidence="14">
    <location>
        <position position="268"/>
    </location>
    <ligand>
        <name>NAD(+)</name>
        <dbReference type="ChEBI" id="CHEBI:57540"/>
    </ligand>
</feature>
<keyword evidence="5" id="KW-0963">Cytoplasm</keyword>
<dbReference type="GO" id="GO:0005737">
    <property type="term" value="C:cytoplasm"/>
    <property type="evidence" value="ECO:0007669"/>
    <property type="project" value="UniProtKB-SubCell"/>
</dbReference>
<evidence type="ECO:0000256" key="6">
    <source>
        <dbReference type="ARBA" id="ARBA00022630"/>
    </source>
</evidence>
<dbReference type="PANTHER" id="PTHR22912">
    <property type="entry name" value="DISULFIDE OXIDOREDUCTASE"/>
    <property type="match status" value="1"/>
</dbReference>
<dbReference type="Pfam" id="PF07992">
    <property type="entry name" value="Pyr_redox_2"/>
    <property type="match status" value="1"/>
</dbReference>
<evidence type="ECO:0000256" key="12">
    <source>
        <dbReference type="ARBA" id="ARBA00049187"/>
    </source>
</evidence>
<dbReference type="AlphaFoldDB" id="A0A517MNJ6"/>
<protein>
    <recommendedName>
        <fullName evidence="4 16">Dihydrolipoyl dehydrogenase</fullName>
        <ecNumber evidence="3 16">1.8.1.4</ecNumber>
    </recommendedName>
</protein>
<accession>A0A517MNJ6</accession>
<evidence type="ECO:0000256" key="11">
    <source>
        <dbReference type="ARBA" id="ARBA00023284"/>
    </source>
</evidence>
<comment type="catalytic activity">
    <reaction evidence="12 16">
        <text>N(6)-[(R)-dihydrolipoyl]-L-lysyl-[protein] + NAD(+) = N(6)-[(R)-lipoyl]-L-lysyl-[protein] + NADH + H(+)</text>
        <dbReference type="Rhea" id="RHEA:15045"/>
        <dbReference type="Rhea" id="RHEA-COMP:10474"/>
        <dbReference type="Rhea" id="RHEA-COMP:10475"/>
        <dbReference type="ChEBI" id="CHEBI:15378"/>
        <dbReference type="ChEBI" id="CHEBI:57540"/>
        <dbReference type="ChEBI" id="CHEBI:57945"/>
        <dbReference type="ChEBI" id="CHEBI:83099"/>
        <dbReference type="ChEBI" id="CHEBI:83100"/>
        <dbReference type="EC" id="1.8.1.4"/>
    </reaction>
</comment>
<dbReference type="InterPro" id="IPR050151">
    <property type="entry name" value="Class-I_Pyr_Nuc-Dis_Oxidored"/>
</dbReference>
<feature type="domain" description="FAD/NAD(P)-binding" evidence="18">
    <location>
        <begin position="6"/>
        <end position="324"/>
    </location>
</feature>
<keyword evidence="8 16" id="KW-0560">Oxidoreductase</keyword>
<keyword evidence="6 16" id="KW-0285">Flavoprotein</keyword>
<evidence type="ECO:0000256" key="7">
    <source>
        <dbReference type="ARBA" id="ARBA00022827"/>
    </source>
</evidence>
<dbReference type="GO" id="GO:0004148">
    <property type="term" value="F:dihydrolipoyl dehydrogenase (NADH) activity"/>
    <property type="evidence" value="ECO:0007669"/>
    <property type="project" value="UniProtKB-EC"/>
</dbReference>
<keyword evidence="10" id="KW-1015">Disulfide bond</keyword>
<feature type="binding site" evidence="14">
    <location>
        <position position="53"/>
    </location>
    <ligand>
        <name>FAD</name>
        <dbReference type="ChEBI" id="CHEBI:57692"/>
    </ligand>
</feature>
<dbReference type="SUPFAM" id="SSF55424">
    <property type="entry name" value="FAD/NAD-linked reductases, dimerisation (C-terminal) domain"/>
    <property type="match status" value="1"/>
</dbReference>
<proteinExistence type="inferred from homology"/>
<dbReference type="PROSITE" id="PS00076">
    <property type="entry name" value="PYRIDINE_REDOX_1"/>
    <property type="match status" value="1"/>
</dbReference>
<dbReference type="InterPro" id="IPR001100">
    <property type="entry name" value="Pyr_nuc-diS_OxRdtase"/>
</dbReference>
<keyword evidence="11 16" id="KW-0676">Redox-active center</keyword>
<keyword evidence="7 14" id="KW-0274">FAD</keyword>
<comment type="subcellular location">
    <subcellularLocation>
        <location evidence="1">Cytoplasm</location>
    </subcellularLocation>
</comment>
<comment type="similarity">
    <text evidence="2 16">Belongs to the class-I pyridine nucleotide-disulfide oxidoreductase family.</text>
</comment>
<dbReference type="FunFam" id="3.50.50.60:FF:000001">
    <property type="entry name" value="Dihydrolipoyl dehydrogenase, mitochondrial"/>
    <property type="match status" value="1"/>
</dbReference>
<name>A0A517MNJ6_9BACT</name>
<dbReference type="PRINTS" id="PR00411">
    <property type="entry name" value="PNDRDTASEI"/>
</dbReference>
<gene>
    <name evidence="19" type="primary">lpd</name>
    <name evidence="19" type="ORF">FF011L_52670</name>
</gene>
<evidence type="ECO:0000259" key="17">
    <source>
        <dbReference type="Pfam" id="PF02852"/>
    </source>
</evidence>
<dbReference type="Gene3D" id="3.30.390.30">
    <property type="match status" value="1"/>
</dbReference>
<dbReference type="InterPro" id="IPR023753">
    <property type="entry name" value="FAD/NAD-binding_dom"/>
</dbReference>
<evidence type="ECO:0000256" key="8">
    <source>
        <dbReference type="ARBA" id="ARBA00023002"/>
    </source>
</evidence>
<evidence type="ECO:0000256" key="4">
    <source>
        <dbReference type="ARBA" id="ARBA00016961"/>
    </source>
</evidence>
<dbReference type="GO" id="GO:0006103">
    <property type="term" value="P:2-oxoglutarate metabolic process"/>
    <property type="evidence" value="ECO:0007669"/>
    <property type="project" value="TreeGrafter"/>
</dbReference>
<dbReference type="KEGG" id="rml:FF011L_52670"/>
<keyword evidence="14" id="KW-0547">Nucleotide-binding</keyword>
<organism evidence="19 20">
    <name type="scientific">Roseimaritima multifibrata</name>
    <dbReference type="NCBI Taxonomy" id="1930274"/>
    <lineage>
        <taxon>Bacteria</taxon>
        <taxon>Pseudomonadati</taxon>
        <taxon>Planctomycetota</taxon>
        <taxon>Planctomycetia</taxon>
        <taxon>Pirellulales</taxon>
        <taxon>Pirellulaceae</taxon>
        <taxon>Roseimaritima</taxon>
    </lineage>
</organism>
<dbReference type="EMBL" id="CP036262">
    <property type="protein sequence ID" value="QDS96456.1"/>
    <property type="molecule type" value="Genomic_DNA"/>
</dbReference>
<evidence type="ECO:0000256" key="2">
    <source>
        <dbReference type="ARBA" id="ARBA00007532"/>
    </source>
</evidence>
<feature type="disulfide bond" description="Redox-active" evidence="15">
    <location>
        <begin position="44"/>
        <end position="49"/>
    </location>
</feature>
<evidence type="ECO:0000256" key="14">
    <source>
        <dbReference type="PIRSR" id="PIRSR000350-3"/>
    </source>
</evidence>
<dbReference type="InterPro" id="IPR004099">
    <property type="entry name" value="Pyr_nucl-diS_OxRdtase_dimer"/>
</dbReference>
<dbReference type="Pfam" id="PF02852">
    <property type="entry name" value="Pyr_redox_dim"/>
    <property type="match status" value="1"/>
</dbReference>
<dbReference type="NCBIfam" id="TIGR01350">
    <property type="entry name" value="lipoamide_DH"/>
    <property type="match status" value="1"/>
</dbReference>
<feature type="binding site" evidence="14">
    <location>
        <begin position="181"/>
        <end position="188"/>
    </location>
    <ligand>
        <name>NAD(+)</name>
        <dbReference type="ChEBI" id="CHEBI:57540"/>
    </ligand>
</feature>